<feature type="disulfide bond" evidence="5">
    <location>
        <begin position="69"/>
        <end position="96"/>
    </location>
</feature>
<dbReference type="PROSITE" id="PS50923">
    <property type="entry name" value="SUSHI"/>
    <property type="match status" value="4"/>
</dbReference>
<evidence type="ECO:0000256" key="1">
    <source>
        <dbReference type="ARBA" id="ARBA00022659"/>
    </source>
</evidence>
<feature type="domain" description="Sushi" evidence="9">
    <location>
        <begin position="99"/>
        <end position="155"/>
    </location>
</feature>
<name>A0A3B1JY30_ASTMX</name>
<dbReference type="InParanoid" id="A0A3B1JY30"/>
<dbReference type="CDD" id="cd00033">
    <property type="entry name" value="CCP"/>
    <property type="match status" value="4"/>
</dbReference>
<dbReference type="InterPro" id="IPR050350">
    <property type="entry name" value="Compl-Cell_Adhes-Reg"/>
</dbReference>
<dbReference type="Ensembl" id="ENSAMXT00000056951.1">
    <property type="protein sequence ID" value="ENSAMXP00000047183.1"/>
    <property type="gene ID" value="ENSAMXG00000030379.1"/>
</dbReference>
<evidence type="ECO:0000256" key="7">
    <source>
        <dbReference type="SAM" id="Phobius"/>
    </source>
</evidence>
<keyword evidence="3 5" id="KW-1015">Disulfide bond</keyword>
<evidence type="ECO:0000313" key="10">
    <source>
        <dbReference type="Ensembl" id="ENSAMXP00000047183.1"/>
    </source>
</evidence>
<evidence type="ECO:0000256" key="8">
    <source>
        <dbReference type="SAM" id="SignalP"/>
    </source>
</evidence>
<keyword evidence="8" id="KW-0732">Signal</keyword>
<dbReference type="SUPFAM" id="SSF57535">
    <property type="entry name" value="Complement control module/SCR domain"/>
    <property type="match status" value="4"/>
</dbReference>
<dbReference type="InterPro" id="IPR035976">
    <property type="entry name" value="Sushi/SCR/CCP_sf"/>
</dbReference>
<dbReference type="PANTHER" id="PTHR19325">
    <property type="entry name" value="COMPLEMENT COMPONENT-RELATED SUSHI DOMAIN-CONTAINING"/>
    <property type="match status" value="1"/>
</dbReference>
<feature type="region of interest" description="Disordered" evidence="6">
    <location>
        <begin position="284"/>
        <end position="315"/>
    </location>
</feature>
<sequence>MLLSTLVILVFKLIGNKSILCQDDGEYNSVPPECTHECSKPTLTDMMVLTDDSSLKNDFPDGSKVTIECAYGFEADHGSDTITCTGGTWSDVELVCKKKDCGSPPTSPNLMYNMADGTLLGALIQPVCDEGYYLQGSSYRQCLPFGWSGNVECLLITCDKPTEILNGMITKRPDSELPKMDDVIEYTCNPGFKLIGNKSILCQDDGEYNSVPPVCTPIECQVPHVQFGVLKEKKSNYTHKSEAVFQCQSGYIMEGSPRIVCEEHGWSTLPVCIKESYRTTKKVTATTASTSTSTGSSSTTLGLKEMMPGPPPNSPDSPDLGYTLAVIGCIFFALVVCFCIVAIVRHHIKRKGSYDTGEALKTKEELLLKTPSNLTPI</sequence>
<dbReference type="Gene3D" id="2.10.70.10">
    <property type="entry name" value="Complement Module, domain 1"/>
    <property type="match status" value="4"/>
</dbReference>
<dbReference type="Proteomes" id="UP000018467">
    <property type="component" value="Unassembled WGS sequence"/>
</dbReference>
<dbReference type="SMART" id="SM00032">
    <property type="entry name" value="CCP"/>
    <property type="match status" value="4"/>
</dbReference>
<protein>
    <submittedName>
        <fullName evidence="10">Complement factor H-like</fullName>
    </submittedName>
</protein>
<dbReference type="PANTHER" id="PTHR19325:SF569">
    <property type="entry name" value="COMPLEMENT COMPONENT 4 BINDING PROTEIN, SECRETORY-RELATED"/>
    <property type="match status" value="1"/>
</dbReference>
<keyword evidence="7" id="KW-1133">Transmembrane helix</keyword>
<feature type="compositionally biased region" description="Low complexity" evidence="6">
    <location>
        <begin position="284"/>
        <end position="300"/>
    </location>
</feature>
<reference evidence="10" key="4">
    <citation type="submission" date="2025-09" db="UniProtKB">
        <authorList>
            <consortium name="Ensembl"/>
        </authorList>
    </citation>
    <scope>IDENTIFICATION</scope>
</reference>
<accession>A0A3B1JY30</accession>
<feature type="domain" description="Sushi" evidence="9">
    <location>
        <begin position="36"/>
        <end position="98"/>
    </location>
</feature>
<feature type="domain" description="Sushi" evidence="9">
    <location>
        <begin position="218"/>
        <end position="274"/>
    </location>
</feature>
<reference evidence="11" key="1">
    <citation type="submission" date="2013-03" db="EMBL/GenBank/DDBJ databases">
        <authorList>
            <person name="Jeffery W."/>
            <person name="Warren W."/>
            <person name="Wilson R.K."/>
        </authorList>
    </citation>
    <scope>NUCLEOTIDE SEQUENCE</scope>
    <source>
        <strain evidence="11">female</strain>
    </source>
</reference>
<evidence type="ECO:0000256" key="6">
    <source>
        <dbReference type="SAM" id="MobiDB-lite"/>
    </source>
</evidence>
<keyword evidence="7" id="KW-0472">Membrane</keyword>
<keyword evidence="4" id="KW-0325">Glycoprotein</keyword>
<feature type="disulfide bond" evidence="5">
    <location>
        <begin position="188"/>
        <end position="215"/>
    </location>
</feature>
<keyword evidence="1 5" id="KW-0768">Sushi</keyword>
<feature type="chain" id="PRO_5017326054" evidence="8">
    <location>
        <begin position="22"/>
        <end position="377"/>
    </location>
</feature>
<feature type="transmembrane region" description="Helical" evidence="7">
    <location>
        <begin position="320"/>
        <end position="344"/>
    </location>
</feature>
<evidence type="ECO:0000256" key="3">
    <source>
        <dbReference type="ARBA" id="ARBA00023157"/>
    </source>
</evidence>
<dbReference type="STRING" id="7994.ENSAMXP00000047183"/>
<comment type="caution">
    <text evidence="5">Lacks conserved residue(s) required for the propagation of feature annotation.</text>
</comment>
<organism evidence="10 11">
    <name type="scientific">Astyanax mexicanus</name>
    <name type="common">Blind cave fish</name>
    <name type="synonym">Astyanax fasciatus mexicanus</name>
    <dbReference type="NCBI Taxonomy" id="7994"/>
    <lineage>
        <taxon>Eukaryota</taxon>
        <taxon>Metazoa</taxon>
        <taxon>Chordata</taxon>
        <taxon>Craniata</taxon>
        <taxon>Vertebrata</taxon>
        <taxon>Euteleostomi</taxon>
        <taxon>Actinopterygii</taxon>
        <taxon>Neopterygii</taxon>
        <taxon>Teleostei</taxon>
        <taxon>Ostariophysi</taxon>
        <taxon>Characiformes</taxon>
        <taxon>Characoidei</taxon>
        <taxon>Acestrorhamphidae</taxon>
        <taxon>Acestrorhamphinae</taxon>
        <taxon>Astyanax</taxon>
    </lineage>
</organism>
<evidence type="ECO:0000259" key="9">
    <source>
        <dbReference type="PROSITE" id="PS50923"/>
    </source>
</evidence>
<dbReference type="AlphaFoldDB" id="A0A3B1JY30"/>
<feature type="domain" description="Sushi" evidence="9">
    <location>
        <begin position="156"/>
        <end position="217"/>
    </location>
</feature>
<dbReference type="GeneTree" id="ENSGT00940000163310"/>
<dbReference type="InterPro" id="IPR000436">
    <property type="entry name" value="Sushi_SCR_CCP_dom"/>
</dbReference>
<evidence type="ECO:0000256" key="5">
    <source>
        <dbReference type="PROSITE-ProRule" id="PRU00302"/>
    </source>
</evidence>
<feature type="signal peptide" evidence="8">
    <location>
        <begin position="1"/>
        <end position="21"/>
    </location>
</feature>
<evidence type="ECO:0000256" key="2">
    <source>
        <dbReference type="ARBA" id="ARBA00022737"/>
    </source>
</evidence>
<reference evidence="10" key="3">
    <citation type="submission" date="2025-08" db="UniProtKB">
        <authorList>
            <consortium name="Ensembl"/>
        </authorList>
    </citation>
    <scope>IDENTIFICATION</scope>
</reference>
<evidence type="ECO:0000256" key="4">
    <source>
        <dbReference type="ARBA" id="ARBA00023180"/>
    </source>
</evidence>
<proteinExistence type="predicted"/>
<keyword evidence="7" id="KW-0812">Transmembrane</keyword>
<reference evidence="11" key="2">
    <citation type="journal article" date="2014" name="Nat. Commun.">
        <title>The cavefish genome reveals candidate genes for eye loss.</title>
        <authorList>
            <person name="McGaugh S.E."/>
            <person name="Gross J.B."/>
            <person name="Aken B."/>
            <person name="Blin M."/>
            <person name="Borowsky R."/>
            <person name="Chalopin D."/>
            <person name="Hinaux H."/>
            <person name="Jeffery W.R."/>
            <person name="Keene A."/>
            <person name="Ma L."/>
            <person name="Minx P."/>
            <person name="Murphy D."/>
            <person name="O'Quin K.E."/>
            <person name="Retaux S."/>
            <person name="Rohner N."/>
            <person name="Searle S.M."/>
            <person name="Stahl B.A."/>
            <person name="Tabin C."/>
            <person name="Volff J.N."/>
            <person name="Yoshizawa M."/>
            <person name="Warren W.C."/>
        </authorList>
    </citation>
    <scope>NUCLEOTIDE SEQUENCE [LARGE SCALE GENOMIC DNA]</scope>
    <source>
        <strain evidence="11">female</strain>
    </source>
</reference>
<evidence type="ECO:0000313" key="11">
    <source>
        <dbReference type="Proteomes" id="UP000018467"/>
    </source>
</evidence>
<keyword evidence="2" id="KW-0677">Repeat</keyword>
<dbReference type="Bgee" id="ENSAMXG00000030379">
    <property type="expression patterns" value="Expressed in muscle tissue and 14 other cell types or tissues"/>
</dbReference>
<dbReference type="Pfam" id="PF00084">
    <property type="entry name" value="Sushi"/>
    <property type="match status" value="4"/>
</dbReference>
<keyword evidence="11" id="KW-1185">Reference proteome</keyword>